<proteinExistence type="predicted"/>
<reference evidence="1" key="1">
    <citation type="submission" date="2019-08" db="EMBL/GenBank/DDBJ databases">
        <authorList>
            <person name="Kucharzyk K."/>
            <person name="Murdoch R.W."/>
            <person name="Higgins S."/>
            <person name="Loffler F."/>
        </authorList>
    </citation>
    <scope>NUCLEOTIDE SEQUENCE</scope>
</reference>
<dbReference type="AlphaFoldDB" id="A0A645E7V8"/>
<name>A0A645E7V8_9ZZZZ</name>
<sequence length="78" mass="9117">MDFQLIGAVFQFVAFSDRFTRQLARFTHRHKANAQTQRYRRAKQKAASFGTDNFGDACIFVTLNQQFDAECVSFRIFQ</sequence>
<comment type="caution">
    <text evidence="1">The sequence shown here is derived from an EMBL/GenBank/DDBJ whole genome shotgun (WGS) entry which is preliminary data.</text>
</comment>
<protein>
    <submittedName>
        <fullName evidence="1">Uncharacterized protein</fullName>
    </submittedName>
</protein>
<dbReference type="EMBL" id="VSSQ01044169">
    <property type="protein sequence ID" value="MPM97967.1"/>
    <property type="molecule type" value="Genomic_DNA"/>
</dbReference>
<organism evidence="1">
    <name type="scientific">bioreactor metagenome</name>
    <dbReference type="NCBI Taxonomy" id="1076179"/>
    <lineage>
        <taxon>unclassified sequences</taxon>
        <taxon>metagenomes</taxon>
        <taxon>ecological metagenomes</taxon>
    </lineage>
</organism>
<accession>A0A645E7V8</accession>
<gene>
    <name evidence="1" type="ORF">SDC9_145148</name>
</gene>
<evidence type="ECO:0000313" key="1">
    <source>
        <dbReference type="EMBL" id="MPM97967.1"/>
    </source>
</evidence>